<dbReference type="Proteomes" id="UP001262754">
    <property type="component" value="Unassembled WGS sequence"/>
</dbReference>
<feature type="transmembrane region" description="Helical" evidence="7">
    <location>
        <begin position="325"/>
        <end position="346"/>
    </location>
</feature>
<evidence type="ECO:0000313" key="9">
    <source>
        <dbReference type="EMBL" id="MDR6532327.1"/>
    </source>
</evidence>
<feature type="transmembrane region" description="Helical" evidence="7">
    <location>
        <begin position="387"/>
        <end position="408"/>
    </location>
</feature>
<name>A0ABU1N219_9CAUL</name>
<dbReference type="Pfam" id="PF07690">
    <property type="entry name" value="MFS_1"/>
    <property type="match status" value="1"/>
</dbReference>
<keyword evidence="4 7" id="KW-1133">Transmembrane helix</keyword>
<dbReference type="PANTHER" id="PTHR23502:SF132">
    <property type="entry name" value="POLYAMINE TRANSPORTER 2-RELATED"/>
    <property type="match status" value="1"/>
</dbReference>
<keyword evidence="5 7" id="KW-0472">Membrane</keyword>
<feature type="transmembrane region" description="Helical" evidence="7">
    <location>
        <begin position="234"/>
        <end position="256"/>
    </location>
</feature>
<feature type="transmembrane region" description="Helical" evidence="7">
    <location>
        <begin position="268"/>
        <end position="286"/>
    </location>
</feature>
<keyword evidence="2" id="KW-0813">Transport</keyword>
<evidence type="ECO:0000256" key="6">
    <source>
        <dbReference type="SAM" id="MobiDB-lite"/>
    </source>
</evidence>
<keyword evidence="3 7" id="KW-0812">Transmembrane</keyword>
<feature type="transmembrane region" description="Helical" evidence="7">
    <location>
        <begin position="298"/>
        <end position="319"/>
    </location>
</feature>
<dbReference type="InterPro" id="IPR011701">
    <property type="entry name" value="MFS"/>
</dbReference>
<comment type="subcellular location">
    <subcellularLocation>
        <location evidence="1">Membrane</location>
        <topology evidence="1">Multi-pass membrane protein</topology>
    </subcellularLocation>
</comment>
<evidence type="ECO:0000256" key="5">
    <source>
        <dbReference type="ARBA" id="ARBA00023136"/>
    </source>
</evidence>
<evidence type="ECO:0000256" key="1">
    <source>
        <dbReference type="ARBA" id="ARBA00004141"/>
    </source>
</evidence>
<sequence length="429" mass="44600">MSSSPIAAPTRGDPRPATGPHPGMGFGQFVALIAAMMATNALAIDSMLPAMPQIGHALGVAADNDRQWILTAYLLGFGAAQIAYGPLADRYGRKPVLLVGLSLYVVFAAACAFATSFEMLLAARALCGVGAAATRVLSVSIVRDCYSGRQMARVMSLSFIVFLGVPIIAPSVGQAILLVAPWPWVFGVLSIFGLAVIAWSWLKLPETLHPQDRVPLEVTPVLAAFKECLTNRVAVGYTLAATLVLSGLFGFLNSAQQVFVDVLGAGKAFPLIFAGIAGGIAISSLLNSRIVGRLGMRLVSHVALLGYIGFAAVHAVVALSGHETLWTFSLLQAGMMFCFGLVMSNFGSIAMEPLGHLAGTAASVQGFITTIFGALFGFWIGQLFDGTTVPLTLGFAGFGVAGLLAVLITEKGRMFHAGAGAATESAAVH</sequence>
<gene>
    <name evidence="9" type="ORF">J2800_003083</name>
</gene>
<dbReference type="InterPro" id="IPR036259">
    <property type="entry name" value="MFS_trans_sf"/>
</dbReference>
<comment type="caution">
    <text evidence="9">The sequence shown here is derived from an EMBL/GenBank/DDBJ whole genome shotgun (WGS) entry which is preliminary data.</text>
</comment>
<evidence type="ECO:0000256" key="4">
    <source>
        <dbReference type="ARBA" id="ARBA00022989"/>
    </source>
</evidence>
<feature type="transmembrane region" description="Helical" evidence="7">
    <location>
        <begin position="154"/>
        <end position="176"/>
    </location>
</feature>
<dbReference type="CDD" id="cd17320">
    <property type="entry name" value="MFS_MdfA_MDR_like"/>
    <property type="match status" value="1"/>
</dbReference>
<feature type="transmembrane region" description="Helical" evidence="7">
    <location>
        <begin position="358"/>
        <end position="381"/>
    </location>
</feature>
<feature type="region of interest" description="Disordered" evidence="6">
    <location>
        <begin position="1"/>
        <end position="21"/>
    </location>
</feature>
<feature type="domain" description="Major facilitator superfamily (MFS) profile" evidence="8">
    <location>
        <begin position="29"/>
        <end position="414"/>
    </location>
</feature>
<dbReference type="Gene3D" id="1.20.1720.10">
    <property type="entry name" value="Multidrug resistance protein D"/>
    <property type="match status" value="1"/>
</dbReference>
<organism evidence="9 10">
    <name type="scientific">Caulobacter rhizosphaerae</name>
    <dbReference type="NCBI Taxonomy" id="2010972"/>
    <lineage>
        <taxon>Bacteria</taxon>
        <taxon>Pseudomonadati</taxon>
        <taxon>Pseudomonadota</taxon>
        <taxon>Alphaproteobacteria</taxon>
        <taxon>Caulobacterales</taxon>
        <taxon>Caulobacteraceae</taxon>
        <taxon>Caulobacter</taxon>
    </lineage>
</organism>
<proteinExistence type="predicted"/>
<evidence type="ECO:0000256" key="3">
    <source>
        <dbReference type="ARBA" id="ARBA00022692"/>
    </source>
</evidence>
<dbReference type="PANTHER" id="PTHR23502">
    <property type="entry name" value="MAJOR FACILITATOR SUPERFAMILY"/>
    <property type="match status" value="1"/>
</dbReference>
<evidence type="ECO:0000259" key="8">
    <source>
        <dbReference type="PROSITE" id="PS50850"/>
    </source>
</evidence>
<evidence type="ECO:0000256" key="7">
    <source>
        <dbReference type="SAM" id="Phobius"/>
    </source>
</evidence>
<evidence type="ECO:0000313" key="10">
    <source>
        <dbReference type="Proteomes" id="UP001262754"/>
    </source>
</evidence>
<feature type="transmembrane region" description="Helical" evidence="7">
    <location>
        <begin position="121"/>
        <end position="142"/>
    </location>
</feature>
<feature type="transmembrane region" description="Helical" evidence="7">
    <location>
        <begin position="182"/>
        <end position="202"/>
    </location>
</feature>
<keyword evidence="10" id="KW-1185">Reference proteome</keyword>
<dbReference type="SUPFAM" id="SSF103473">
    <property type="entry name" value="MFS general substrate transporter"/>
    <property type="match status" value="1"/>
</dbReference>
<dbReference type="InterPro" id="IPR020846">
    <property type="entry name" value="MFS_dom"/>
</dbReference>
<feature type="transmembrane region" description="Helical" evidence="7">
    <location>
        <begin position="68"/>
        <end position="84"/>
    </location>
</feature>
<dbReference type="EMBL" id="JAVDRL010000008">
    <property type="protein sequence ID" value="MDR6532327.1"/>
    <property type="molecule type" value="Genomic_DNA"/>
</dbReference>
<evidence type="ECO:0000256" key="2">
    <source>
        <dbReference type="ARBA" id="ARBA00022448"/>
    </source>
</evidence>
<accession>A0ABU1N219</accession>
<dbReference type="PROSITE" id="PS50850">
    <property type="entry name" value="MFS"/>
    <property type="match status" value="1"/>
</dbReference>
<feature type="transmembrane region" description="Helical" evidence="7">
    <location>
        <begin position="29"/>
        <end position="48"/>
    </location>
</feature>
<feature type="transmembrane region" description="Helical" evidence="7">
    <location>
        <begin position="96"/>
        <end position="115"/>
    </location>
</feature>
<reference evidence="9 10" key="1">
    <citation type="submission" date="2023-07" db="EMBL/GenBank/DDBJ databases">
        <title>Sorghum-associated microbial communities from plants grown in Nebraska, USA.</title>
        <authorList>
            <person name="Schachtman D."/>
        </authorList>
    </citation>
    <scope>NUCLEOTIDE SEQUENCE [LARGE SCALE GENOMIC DNA]</scope>
    <source>
        <strain evidence="9 10">DS2154</strain>
    </source>
</reference>
<protein>
    <submittedName>
        <fullName evidence="9">DHA1 family bicyclomycin/chloramphenicol resistance-like MFS transporter</fullName>
    </submittedName>
</protein>